<protein>
    <recommendedName>
        <fullName evidence="3">FlgN protein</fullName>
    </recommendedName>
</protein>
<dbReference type="RefSeq" id="WP_076366624.1">
    <property type="nucleotide sequence ID" value="NZ_FTOM01000006.1"/>
</dbReference>
<dbReference type="EMBL" id="FTOM01000006">
    <property type="protein sequence ID" value="SIS83563.1"/>
    <property type="molecule type" value="Genomic_DNA"/>
</dbReference>
<proteinExistence type="predicted"/>
<organism evidence="1 2">
    <name type="scientific">Phaeovulum vinaykumarii</name>
    <dbReference type="NCBI Taxonomy" id="407234"/>
    <lineage>
        <taxon>Bacteria</taxon>
        <taxon>Pseudomonadati</taxon>
        <taxon>Pseudomonadota</taxon>
        <taxon>Alphaproteobacteria</taxon>
        <taxon>Rhodobacterales</taxon>
        <taxon>Paracoccaceae</taxon>
        <taxon>Phaeovulum</taxon>
    </lineage>
</organism>
<dbReference type="AlphaFoldDB" id="A0A1N7MBW9"/>
<dbReference type="Proteomes" id="UP000186098">
    <property type="component" value="Unassembled WGS sequence"/>
</dbReference>
<accession>A0A1N7MBW9</accession>
<sequence>MSDTTDLIADLEEVLDLERHAIRHARLGDVAEIVRRKEELVAAIGPAQAAEVQRLRPRFEENQRLLGAALRGLRAAQRRLEMIRNAGKGIESYDSRGRARKIGADAASLERRA</sequence>
<gene>
    <name evidence="1" type="ORF">SAMN05421795_106185</name>
</gene>
<dbReference type="STRING" id="407234.SAMN05421795_106185"/>
<reference evidence="2" key="1">
    <citation type="submission" date="2017-01" db="EMBL/GenBank/DDBJ databases">
        <authorList>
            <person name="Varghese N."/>
            <person name="Submissions S."/>
        </authorList>
    </citation>
    <scope>NUCLEOTIDE SEQUENCE [LARGE SCALE GENOMIC DNA]</scope>
    <source>
        <strain evidence="2">DSM 18714</strain>
    </source>
</reference>
<evidence type="ECO:0000313" key="1">
    <source>
        <dbReference type="EMBL" id="SIS83563.1"/>
    </source>
</evidence>
<evidence type="ECO:0008006" key="3">
    <source>
        <dbReference type="Google" id="ProtNLM"/>
    </source>
</evidence>
<evidence type="ECO:0000313" key="2">
    <source>
        <dbReference type="Proteomes" id="UP000186098"/>
    </source>
</evidence>
<name>A0A1N7MBW9_9RHOB</name>
<keyword evidence="2" id="KW-1185">Reference proteome</keyword>